<dbReference type="InterPro" id="IPR001202">
    <property type="entry name" value="WW_dom"/>
</dbReference>
<dbReference type="PANTHER" id="PTHR19964">
    <property type="entry name" value="MULTIPLE PDZ DOMAIN PROTEIN"/>
    <property type="match status" value="1"/>
</dbReference>
<feature type="compositionally biased region" description="Low complexity" evidence="2">
    <location>
        <begin position="868"/>
        <end position="886"/>
    </location>
</feature>
<reference evidence="6 7" key="1">
    <citation type="submission" date="2025-08" db="UniProtKB">
        <authorList>
            <consortium name="RefSeq"/>
        </authorList>
    </citation>
    <scope>IDENTIFICATION</scope>
</reference>
<proteinExistence type="predicted"/>
<sequence>MSKVAFSTNGKVIGPKTEKKVEFRQPLSTESPLIDRETIKIVYDNCSKGIGLQIIGGTTRNGDTTHGIFVKKLLPNGIAKTEGQLKVGDQLLSVNGNTLEDATNEYAVDILRRASESNHMELVITRDEQASIEFVEVFDSNSIHSASPPCNLNLFNKFVPTSPDYNSKYSRTPSPRTTSITENSRSVSPQANSPKNSPRTPTSARAASPFSATPRSPSPQTASPVTTSPRAISPLVNTPKASSSQISSQRVFFHPSVSSPTSPPTLFAANSPQSPPPQNAIPNLNSSSPIQSMTNSPQPVLSETDSSQPNQSKPNSPQSILSKGNLSQTTLSETAQELTVSEPISFQTSPPVATSPQCNLERPNSPTVPLPRPYSPSDIGANDIFPVFSQANNAPATSPQITSAGATPSPENHSDNRKWNSDYDFPDTYQQIHKYDKPFTYGITSPTEIALPRSRIPMYAEKPLNSPTLPKYNGWREANSAHEISQEIQPYLKDTESAGKSSILHIHYSDEAPNNKYGNSKVNFCQDENVSTSTQLPHSPQNNVNLKEMTDLWQTLGFQPTPNELAAIRYRVAVDENGMVSYEEIIKVANEVCQASSKGVEKDFSRPTNREVRVETFPHEVEVLPDSTMLSLEEVAQIQLEKDILQVEVEKLRAKIREKEDSCNTAEEELLRIRREAQGAIHETRSLRSKVHLAEEAQKAARNLEQGYEEAIQVLEKEIVQLRSQLQKQSKNSPIHRQLAVAACQLRKMESCKKTYEVAIEKLLKFIEHIQEVLEGNSAVKLAGHQEQSSKSSSVKIKNKFTSLKNLATEAKDLSRSVKLLIDSQPLPYGWEEAYSSDGLKYYLNHINQTTTWSHPLSGTQQFPSTGSYAQVSQTASSSTSPSSASRTKALPQPGPSILKETKN</sequence>
<dbReference type="Pfam" id="PF00397">
    <property type="entry name" value="WW"/>
    <property type="match status" value="1"/>
</dbReference>
<dbReference type="PROSITE" id="PS01159">
    <property type="entry name" value="WW_DOMAIN_1"/>
    <property type="match status" value="1"/>
</dbReference>
<dbReference type="InterPro" id="IPR051342">
    <property type="entry name" value="PDZ_scaffold"/>
</dbReference>
<name>A0A6P7TCA7_9MOLL</name>
<protein>
    <submittedName>
        <fullName evidence="6 7">Uncharacterized protein LOC115222572</fullName>
    </submittedName>
</protein>
<dbReference type="SMART" id="SM00456">
    <property type="entry name" value="WW"/>
    <property type="match status" value="1"/>
</dbReference>
<evidence type="ECO:0000259" key="3">
    <source>
        <dbReference type="PROSITE" id="PS50020"/>
    </source>
</evidence>
<feature type="coiled-coil region" evidence="1">
    <location>
        <begin position="635"/>
        <end position="732"/>
    </location>
</feature>
<dbReference type="SUPFAM" id="SSF51045">
    <property type="entry name" value="WW domain"/>
    <property type="match status" value="1"/>
</dbReference>
<accession>A0A6P7TCA7</accession>
<feature type="domain" description="WW" evidence="3">
    <location>
        <begin position="825"/>
        <end position="858"/>
    </location>
</feature>
<feature type="region of interest" description="Disordered" evidence="2">
    <location>
        <begin position="863"/>
        <end position="904"/>
    </location>
</feature>
<dbReference type="CDD" id="cd00201">
    <property type="entry name" value="WW"/>
    <property type="match status" value="1"/>
</dbReference>
<dbReference type="Gene3D" id="2.20.70.10">
    <property type="match status" value="1"/>
</dbReference>
<feature type="compositionally biased region" description="Polar residues" evidence="2">
    <location>
        <begin position="180"/>
        <end position="250"/>
    </location>
</feature>
<dbReference type="SMART" id="SM00228">
    <property type="entry name" value="PDZ"/>
    <property type="match status" value="1"/>
</dbReference>
<evidence type="ECO:0000313" key="7">
    <source>
        <dbReference type="RefSeq" id="XP_036367416.1"/>
    </source>
</evidence>
<dbReference type="SUPFAM" id="SSF50156">
    <property type="entry name" value="PDZ domain-like"/>
    <property type="match status" value="1"/>
</dbReference>
<dbReference type="PROSITE" id="PS50106">
    <property type="entry name" value="PDZ"/>
    <property type="match status" value="1"/>
</dbReference>
<feature type="compositionally biased region" description="Polar residues" evidence="2">
    <location>
        <begin position="280"/>
        <end position="305"/>
    </location>
</feature>
<dbReference type="Gene3D" id="2.30.42.10">
    <property type="match status" value="1"/>
</dbReference>
<evidence type="ECO:0000313" key="5">
    <source>
        <dbReference type="Proteomes" id="UP000515154"/>
    </source>
</evidence>
<dbReference type="RefSeq" id="XP_036367416.1">
    <property type="nucleotide sequence ID" value="XM_036511523.1"/>
</dbReference>
<evidence type="ECO:0000313" key="6">
    <source>
        <dbReference type="RefSeq" id="XP_029648708.1"/>
    </source>
</evidence>
<dbReference type="PANTHER" id="PTHR19964:SF94">
    <property type="entry name" value="SYNTAXIN-BINDING PROTEIN 4-LIKE"/>
    <property type="match status" value="1"/>
</dbReference>
<keyword evidence="5" id="KW-1185">Reference proteome</keyword>
<dbReference type="Proteomes" id="UP000515154">
    <property type="component" value="Linkage group LG20"/>
</dbReference>
<feature type="region of interest" description="Disordered" evidence="2">
    <location>
        <begin position="163"/>
        <end position="421"/>
    </location>
</feature>
<feature type="compositionally biased region" description="Polar residues" evidence="2">
    <location>
        <begin position="389"/>
        <end position="411"/>
    </location>
</feature>
<feature type="compositionally biased region" description="Basic and acidic residues" evidence="2">
    <location>
        <begin position="412"/>
        <end position="421"/>
    </location>
</feature>
<organism evidence="5 6">
    <name type="scientific">Octopus sinensis</name>
    <name type="common">East Asian common octopus</name>
    <dbReference type="NCBI Taxonomy" id="2607531"/>
    <lineage>
        <taxon>Eukaryota</taxon>
        <taxon>Metazoa</taxon>
        <taxon>Spiralia</taxon>
        <taxon>Lophotrochozoa</taxon>
        <taxon>Mollusca</taxon>
        <taxon>Cephalopoda</taxon>
        <taxon>Coleoidea</taxon>
        <taxon>Octopodiformes</taxon>
        <taxon>Octopoda</taxon>
        <taxon>Incirrata</taxon>
        <taxon>Octopodidae</taxon>
        <taxon>Octopus</taxon>
    </lineage>
</organism>
<dbReference type="Pfam" id="PF00595">
    <property type="entry name" value="PDZ"/>
    <property type="match status" value="1"/>
</dbReference>
<dbReference type="InterPro" id="IPR001478">
    <property type="entry name" value="PDZ"/>
</dbReference>
<keyword evidence="1" id="KW-0175">Coiled coil</keyword>
<dbReference type="InterPro" id="IPR036034">
    <property type="entry name" value="PDZ_sf"/>
</dbReference>
<evidence type="ECO:0000256" key="2">
    <source>
        <dbReference type="SAM" id="MobiDB-lite"/>
    </source>
</evidence>
<dbReference type="AlphaFoldDB" id="A0A6P7TCA7"/>
<gene>
    <name evidence="6 7" type="primary">LOC115222572</name>
</gene>
<dbReference type="InterPro" id="IPR036020">
    <property type="entry name" value="WW_dom_sf"/>
</dbReference>
<dbReference type="KEGG" id="osn:115222572"/>
<feature type="compositionally biased region" description="Low complexity" evidence="2">
    <location>
        <begin position="170"/>
        <end position="179"/>
    </location>
</feature>
<dbReference type="PROSITE" id="PS50020">
    <property type="entry name" value="WW_DOMAIN_2"/>
    <property type="match status" value="1"/>
</dbReference>
<feature type="domain" description="PDZ" evidence="4">
    <location>
        <begin position="38"/>
        <end position="126"/>
    </location>
</feature>
<feature type="compositionally biased region" description="Low complexity" evidence="2">
    <location>
        <begin position="306"/>
        <end position="319"/>
    </location>
</feature>
<feature type="compositionally biased region" description="Polar residues" evidence="2">
    <location>
        <begin position="320"/>
        <end position="365"/>
    </location>
</feature>
<evidence type="ECO:0000259" key="4">
    <source>
        <dbReference type="PROSITE" id="PS50106"/>
    </source>
</evidence>
<evidence type="ECO:0000256" key="1">
    <source>
        <dbReference type="SAM" id="Coils"/>
    </source>
</evidence>
<dbReference type="RefSeq" id="XP_029648708.1">
    <property type="nucleotide sequence ID" value="XM_029792848.2"/>
</dbReference>
<dbReference type="CDD" id="cd06692">
    <property type="entry name" value="PDZ1_GgSTXBP4-like"/>
    <property type="match status" value="1"/>
</dbReference>